<dbReference type="CDD" id="cd00144">
    <property type="entry name" value="MPP_PPP_family"/>
    <property type="match status" value="1"/>
</dbReference>
<evidence type="ECO:0000259" key="1">
    <source>
        <dbReference type="Pfam" id="PF00149"/>
    </source>
</evidence>
<name>A0ABS7PQK6_9SPHN</name>
<dbReference type="PANTHER" id="PTHR42850">
    <property type="entry name" value="METALLOPHOSPHOESTERASE"/>
    <property type="match status" value="1"/>
</dbReference>
<evidence type="ECO:0000313" key="3">
    <source>
        <dbReference type="Proteomes" id="UP000706039"/>
    </source>
</evidence>
<dbReference type="Proteomes" id="UP000706039">
    <property type="component" value="Unassembled WGS sequence"/>
</dbReference>
<dbReference type="Pfam" id="PF00149">
    <property type="entry name" value="Metallophos"/>
    <property type="match status" value="1"/>
</dbReference>
<sequence>MINGSLSKKGSAVSDLWSSLLRRGNARRVRSGKAGCRLYAIGDVHGRLDLLDELLDQIMRDMVNRTPKKTFLVFLGDLIDRGPDSAGVVERLRTYAPLGLFPIFLRGNHEEALLRILEGEGEILADWLKFGGDTCVASYGLDPDTLAQIDPMAAIDRMRAKIPRGHRAFLRSFGDTFRFGDYLCVHAGIRPGVSLGEQTPADLHWIREPFLSDRTDHGFVVIHGHTVVEHVDEQPNRIGIDTGAYRTGNLTALAVEDDQRWYLKTNKTGLFAGLEQVSLTAGA</sequence>
<feature type="domain" description="Calcineurin-like phosphoesterase" evidence="1">
    <location>
        <begin position="37"/>
        <end position="229"/>
    </location>
</feature>
<comment type="caution">
    <text evidence="2">The sequence shown here is derived from an EMBL/GenBank/DDBJ whole genome shotgun (WGS) entry which is preliminary data.</text>
</comment>
<dbReference type="Gene3D" id="3.60.21.10">
    <property type="match status" value="1"/>
</dbReference>
<evidence type="ECO:0000313" key="2">
    <source>
        <dbReference type="EMBL" id="MBY8823616.1"/>
    </source>
</evidence>
<gene>
    <name evidence="2" type="ORF">K7G82_15030</name>
</gene>
<keyword evidence="3" id="KW-1185">Reference proteome</keyword>
<organism evidence="2 3">
    <name type="scientific">Sphingomonas colocasiae</name>
    <dbReference type="NCBI Taxonomy" id="1848973"/>
    <lineage>
        <taxon>Bacteria</taxon>
        <taxon>Pseudomonadati</taxon>
        <taxon>Pseudomonadota</taxon>
        <taxon>Alphaproteobacteria</taxon>
        <taxon>Sphingomonadales</taxon>
        <taxon>Sphingomonadaceae</taxon>
        <taxon>Sphingomonas</taxon>
    </lineage>
</organism>
<proteinExistence type="predicted"/>
<dbReference type="EMBL" id="JAINVV010000007">
    <property type="protein sequence ID" value="MBY8823616.1"/>
    <property type="molecule type" value="Genomic_DNA"/>
</dbReference>
<dbReference type="InterPro" id="IPR050126">
    <property type="entry name" value="Ap4A_hydrolase"/>
</dbReference>
<dbReference type="SUPFAM" id="SSF56300">
    <property type="entry name" value="Metallo-dependent phosphatases"/>
    <property type="match status" value="1"/>
</dbReference>
<accession>A0ABS7PQK6</accession>
<dbReference type="InterPro" id="IPR029052">
    <property type="entry name" value="Metallo-depent_PP-like"/>
</dbReference>
<dbReference type="InterPro" id="IPR004843">
    <property type="entry name" value="Calcineurin-like_PHP"/>
</dbReference>
<dbReference type="PANTHER" id="PTHR42850:SF4">
    <property type="entry name" value="ZINC-DEPENDENT ENDOPOLYPHOSPHATASE"/>
    <property type="match status" value="1"/>
</dbReference>
<protein>
    <submittedName>
        <fullName evidence="2">Serine/threonine protein phosphatase</fullName>
    </submittedName>
</protein>
<reference evidence="2 3" key="1">
    <citation type="submission" date="2021-08" db="EMBL/GenBank/DDBJ databases">
        <authorList>
            <person name="Tuo L."/>
        </authorList>
    </citation>
    <scope>NUCLEOTIDE SEQUENCE [LARGE SCALE GENOMIC DNA]</scope>
    <source>
        <strain evidence="2 3">JCM 31229</strain>
    </source>
</reference>